<name>A0A0L7KX91_OPEBR</name>
<feature type="chain" id="PRO_5005572848" evidence="11">
    <location>
        <begin position="24"/>
        <end position="878"/>
    </location>
</feature>
<dbReference type="InterPro" id="IPR033522">
    <property type="entry name" value="IA-2/IA-2_beta"/>
</dbReference>
<comment type="caution">
    <text evidence="13">The sequence shown here is derived from an EMBL/GenBank/DDBJ whole genome shotgun (WGS) entry which is preliminary data.</text>
</comment>
<dbReference type="STRING" id="104452.A0A0L7KX91"/>
<dbReference type="PANTHER" id="PTHR46106">
    <property type="entry name" value="IA-2 PROTEIN TYROSINE PHOSPHATASE, ISOFORM C"/>
    <property type="match status" value="1"/>
</dbReference>
<evidence type="ECO:0000256" key="5">
    <source>
        <dbReference type="ARBA" id="ARBA00022989"/>
    </source>
</evidence>
<feature type="signal peptide" evidence="11">
    <location>
        <begin position="1"/>
        <end position="23"/>
    </location>
</feature>
<dbReference type="Pfam" id="PF00102">
    <property type="entry name" value="Y_phosphatase"/>
    <property type="match status" value="4"/>
</dbReference>
<dbReference type="Pfam" id="PF11548">
    <property type="entry name" value="Receptor_IA-2"/>
    <property type="match status" value="1"/>
</dbReference>
<evidence type="ECO:0000256" key="10">
    <source>
        <dbReference type="SAM" id="Phobius"/>
    </source>
</evidence>
<feature type="transmembrane region" description="Helical" evidence="10">
    <location>
        <begin position="508"/>
        <end position="530"/>
    </location>
</feature>
<dbReference type="InterPro" id="IPR021613">
    <property type="entry name" value="Receptor_IA-2_dom"/>
</dbReference>
<gene>
    <name evidence="13" type="ORF">OBRU01_16774</name>
</gene>
<organism evidence="13 14">
    <name type="scientific">Operophtera brumata</name>
    <name type="common">Winter moth</name>
    <name type="synonym">Phalaena brumata</name>
    <dbReference type="NCBI Taxonomy" id="104452"/>
    <lineage>
        <taxon>Eukaryota</taxon>
        <taxon>Metazoa</taxon>
        <taxon>Ecdysozoa</taxon>
        <taxon>Arthropoda</taxon>
        <taxon>Hexapoda</taxon>
        <taxon>Insecta</taxon>
        <taxon>Pterygota</taxon>
        <taxon>Neoptera</taxon>
        <taxon>Endopterygota</taxon>
        <taxon>Lepidoptera</taxon>
        <taxon>Glossata</taxon>
        <taxon>Ditrysia</taxon>
        <taxon>Geometroidea</taxon>
        <taxon>Geometridae</taxon>
        <taxon>Larentiinae</taxon>
        <taxon>Operophtera</taxon>
    </lineage>
</organism>
<feature type="compositionally biased region" description="Basic and acidic residues" evidence="9">
    <location>
        <begin position="178"/>
        <end position="196"/>
    </location>
</feature>
<feature type="domain" description="Tyrosine-protein phosphatase" evidence="12">
    <location>
        <begin position="631"/>
        <end position="819"/>
    </location>
</feature>
<dbReference type="PROSITE" id="PS50055">
    <property type="entry name" value="TYR_PHOSPHATASE_PTP"/>
    <property type="match status" value="1"/>
</dbReference>
<dbReference type="Gene3D" id="3.90.190.10">
    <property type="entry name" value="Protein tyrosine phosphatase superfamily"/>
    <property type="match status" value="4"/>
</dbReference>
<dbReference type="InterPro" id="IPR000242">
    <property type="entry name" value="PTP_cat"/>
</dbReference>
<dbReference type="InterPro" id="IPR038112">
    <property type="entry name" value="Receptor_IA-2_ectodomain_sf"/>
</dbReference>
<keyword evidence="3 10" id="KW-0812">Transmembrane</keyword>
<evidence type="ECO:0000256" key="6">
    <source>
        <dbReference type="ARBA" id="ARBA00023136"/>
    </source>
</evidence>
<keyword evidence="4 11" id="KW-0732">Signal</keyword>
<dbReference type="GO" id="GO:0030141">
    <property type="term" value="C:secretory granule"/>
    <property type="evidence" value="ECO:0007669"/>
    <property type="project" value="InterPro"/>
</dbReference>
<reference evidence="13 14" key="1">
    <citation type="journal article" date="2015" name="Genome Biol. Evol.">
        <title>The genome of winter moth (Operophtera brumata) provides a genomic perspective on sexual dimorphism and phenology.</title>
        <authorList>
            <person name="Derks M.F."/>
            <person name="Smit S."/>
            <person name="Salis L."/>
            <person name="Schijlen E."/>
            <person name="Bossers A."/>
            <person name="Mateman C."/>
            <person name="Pijl A.S."/>
            <person name="de Ridder D."/>
            <person name="Groenen M.A."/>
            <person name="Visser M.E."/>
            <person name="Megens H.J."/>
        </authorList>
    </citation>
    <scope>NUCLEOTIDE SEQUENCE [LARGE SCALE GENOMIC DNA]</scope>
    <source>
        <strain evidence="13">WM2013NL</strain>
        <tissue evidence="13">Head and thorax</tissue>
    </source>
</reference>
<evidence type="ECO:0000256" key="11">
    <source>
        <dbReference type="SAM" id="SignalP"/>
    </source>
</evidence>
<evidence type="ECO:0000256" key="4">
    <source>
        <dbReference type="ARBA" id="ARBA00022729"/>
    </source>
</evidence>
<dbReference type="Proteomes" id="UP000037510">
    <property type="component" value="Unassembled WGS sequence"/>
</dbReference>
<keyword evidence="14" id="KW-1185">Reference proteome</keyword>
<evidence type="ECO:0000259" key="12">
    <source>
        <dbReference type="PROSITE" id="PS50055"/>
    </source>
</evidence>
<dbReference type="GO" id="GO:0016020">
    <property type="term" value="C:membrane"/>
    <property type="evidence" value="ECO:0007669"/>
    <property type="project" value="UniProtKB-SubCell"/>
</dbReference>
<dbReference type="GO" id="GO:0045202">
    <property type="term" value="C:synapse"/>
    <property type="evidence" value="ECO:0007669"/>
    <property type="project" value="TreeGrafter"/>
</dbReference>
<evidence type="ECO:0000256" key="8">
    <source>
        <dbReference type="ARBA" id="ARBA00023180"/>
    </source>
</evidence>
<protein>
    <submittedName>
        <fullName evidence="13">Receptor-type tyrosine-protein phosphatase N2</fullName>
    </submittedName>
</protein>
<dbReference type="PRINTS" id="PR00700">
    <property type="entry name" value="PRTYPHPHTASE"/>
</dbReference>
<dbReference type="SUPFAM" id="SSF52799">
    <property type="entry name" value="(Phosphotyrosine protein) phosphatases II"/>
    <property type="match status" value="3"/>
</dbReference>
<dbReference type="InterPro" id="IPR029021">
    <property type="entry name" value="Prot-tyrosine_phosphatase-like"/>
</dbReference>
<feature type="region of interest" description="Disordered" evidence="9">
    <location>
        <begin position="178"/>
        <end position="205"/>
    </location>
</feature>
<feature type="region of interest" description="Disordered" evidence="9">
    <location>
        <begin position="571"/>
        <end position="614"/>
    </location>
</feature>
<dbReference type="GO" id="GO:0004725">
    <property type="term" value="F:protein tyrosine phosphatase activity"/>
    <property type="evidence" value="ECO:0007669"/>
    <property type="project" value="InterPro"/>
</dbReference>
<evidence type="ECO:0000256" key="2">
    <source>
        <dbReference type="ARBA" id="ARBA00004479"/>
    </source>
</evidence>
<dbReference type="AlphaFoldDB" id="A0A0L7KX91"/>
<dbReference type="EMBL" id="JTDY01004868">
    <property type="protein sequence ID" value="KOB67654.1"/>
    <property type="molecule type" value="Genomic_DNA"/>
</dbReference>
<feature type="compositionally biased region" description="Low complexity" evidence="9">
    <location>
        <begin position="600"/>
        <end position="614"/>
    </location>
</feature>
<dbReference type="PANTHER" id="PTHR46106:SF4">
    <property type="entry name" value="IA-2 PROTEIN TYROSINE PHOSPHATASE, ISOFORM C"/>
    <property type="match status" value="1"/>
</dbReference>
<evidence type="ECO:0000256" key="7">
    <source>
        <dbReference type="ARBA" id="ARBA00023170"/>
    </source>
</evidence>
<proteinExistence type="predicted"/>
<evidence type="ECO:0000313" key="13">
    <source>
        <dbReference type="EMBL" id="KOB67654.1"/>
    </source>
</evidence>
<evidence type="ECO:0000313" key="14">
    <source>
        <dbReference type="Proteomes" id="UP000037510"/>
    </source>
</evidence>
<keyword evidence="5 10" id="KW-1133">Transmembrane helix</keyword>
<keyword evidence="8" id="KW-0325">Glycoprotein</keyword>
<dbReference type="GO" id="GO:0051046">
    <property type="term" value="P:regulation of secretion"/>
    <property type="evidence" value="ECO:0007669"/>
    <property type="project" value="TreeGrafter"/>
</dbReference>
<dbReference type="Gene3D" id="3.30.70.2470">
    <property type="entry name" value="Protein-tyrosine phosphatase receptor IA-2 ectodomain"/>
    <property type="match status" value="1"/>
</dbReference>
<dbReference type="SMART" id="SM00194">
    <property type="entry name" value="PTPc"/>
    <property type="match status" value="1"/>
</dbReference>
<keyword evidence="7 13" id="KW-0675">Receptor</keyword>
<accession>A0A0L7KX91</accession>
<keyword evidence="6 10" id="KW-0472">Membrane</keyword>
<evidence type="ECO:0000256" key="3">
    <source>
        <dbReference type="ARBA" id="ARBA00022692"/>
    </source>
</evidence>
<comment type="subcellular location">
    <subcellularLocation>
        <location evidence="1">Endomembrane system</location>
    </subcellularLocation>
    <subcellularLocation>
        <location evidence="2">Membrane</location>
        <topology evidence="2">Single-pass type I membrane protein</topology>
    </subcellularLocation>
</comment>
<sequence>MSKAVRVALWVLALLSVLAPSRADGNIGCLFSASLCLEGVEWCYDDFAFGKCIPVYEEVPEDGALYRNPVDVNSNICEQFSDSKLSDGALTENENIEENPAETAFVRFTPNSPIDDTDFANEVYNPPFSPDEDPAAYLAKEFDSENPSDKLRDLMLSGAEESPVILPFEGFRERIQAERSKIDDTDPDVVKDKKSLPDLSKNEPNVFSDEERIGAHLRKHKLKPPPYTAEYLTSNREVESPLDEEVRSNAMKNYVQSFVDKHFPFEYENPGEIPEPRIYYEEEGAEEFPMDVGSGEKVYPHRQKGQTPNGKDSKNMEYLMNIWRSQQGPLYAEGGPLKPDELQGISTSRKRELHWNEGVTNTDTVSGENYKLYPEELQDLLDSEWGFKRRERDDVKKPGPRLDAKKLKILYHNRSVTAHGLQSDKSDVQNHNNYEYDPSYAYVLFKNRFLTNWEKGISFISRLENMLGLEKNTFTNPRVDPSEVTFKVEKNSKGYSATDVARGVELPVLLALVGSLSVLIVGAVVFAVLLRRDMSGKRKVQGLSGAADIDAEATRDYQELCRARMSGKWTGQQTTAAASPHPVDPPQRITSLSRETEGNSPSTRSSTSSWSEEPALTNMDISTGHMVLDRLEQEWRALCAYEAEPCATTAALKEENTGKNRYADVLPYDHSRVSLNTLSNHVGSDYINASTINRYADLLPYDHSRVSLNTLSNHVGSNYINASTIVSFKNRYADVLPYDHSRVSLNTLSNHTDHDPRNPAYIAAAGPLAHTAPDFWQMVWEQGSVVMVMLTRLTENGQQLCHRYWPDEGSELYHIYEVSYILTKLRNMVLNRMAKGAKEIDIAATLEHIRDQRPRTVATKQQFEFVLMAVAEEKFKEM</sequence>
<evidence type="ECO:0000256" key="9">
    <source>
        <dbReference type="SAM" id="MobiDB-lite"/>
    </source>
</evidence>
<evidence type="ECO:0000256" key="1">
    <source>
        <dbReference type="ARBA" id="ARBA00004308"/>
    </source>
</evidence>